<evidence type="ECO:0000313" key="2">
    <source>
        <dbReference type="Proteomes" id="UP000319040"/>
    </source>
</evidence>
<dbReference type="AlphaFoldDB" id="A0A521BID2"/>
<proteinExistence type="predicted"/>
<evidence type="ECO:0000313" key="1">
    <source>
        <dbReference type="EMBL" id="SMO46799.1"/>
    </source>
</evidence>
<accession>A0A521BID2</accession>
<dbReference type="InterPro" id="IPR022385">
    <property type="entry name" value="Rhs_assc_core"/>
</dbReference>
<organism evidence="1 2">
    <name type="scientific">Saccharicrinis carchari</name>
    <dbReference type="NCBI Taxonomy" id="1168039"/>
    <lineage>
        <taxon>Bacteria</taxon>
        <taxon>Pseudomonadati</taxon>
        <taxon>Bacteroidota</taxon>
        <taxon>Bacteroidia</taxon>
        <taxon>Marinilabiliales</taxon>
        <taxon>Marinilabiliaceae</taxon>
        <taxon>Saccharicrinis</taxon>
    </lineage>
</organism>
<protein>
    <submittedName>
        <fullName evidence="1">RHS repeat-associated core domain-containing protein</fullName>
    </submittedName>
</protein>
<name>A0A521BID2_SACCC</name>
<dbReference type="EMBL" id="FXTB01000001">
    <property type="protein sequence ID" value="SMO46799.1"/>
    <property type="molecule type" value="Genomic_DNA"/>
</dbReference>
<dbReference type="RefSeq" id="WP_221929351.1">
    <property type="nucleotide sequence ID" value="NZ_FXTB01000001.1"/>
</dbReference>
<gene>
    <name evidence="1" type="ORF">SAMN06265379_101957</name>
</gene>
<keyword evidence="2" id="KW-1185">Reference proteome</keyword>
<dbReference type="Gene3D" id="2.180.10.10">
    <property type="entry name" value="RHS repeat-associated core"/>
    <property type="match status" value="1"/>
</dbReference>
<dbReference type="Proteomes" id="UP000319040">
    <property type="component" value="Unassembled WGS sequence"/>
</dbReference>
<reference evidence="1 2" key="1">
    <citation type="submission" date="2017-05" db="EMBL/GenBank/DDBJ databases">
        <authorList>
            <person name="Varghese N."/>
            <person name="Submissions S."/>
        </authorList>
    </citation>
    <scope>NUCLEOTIDE SEQUENCE [LARGE SCALE GENOMIC DNA]</scope>
    <source>
        <strain evidence="1 2">DSM 27040</strain>
    </source>
</reference>
<dbReference type="NCBIfam" id="TIGR03696">
    <property type="entry name" value="Rhs_assc_core"/>
    <property type="match status" value="1"/>
</dbReference>
<sequence>MCDIGNPMLSRFLSPDPFIQAPGLAMSHNRYAYCMNNPFMFTDPSGYWFESWYDWLNPMHYLGATMDFINDNTVELRQQMVEIGVPDFGVAINSAGHTSHYVGDHYVSHNQFGNNYAQIGNDAIADARYQNDFANNYSNELWDYGGKLINKVWNSDFARFCVPDVVYINGSGVLTFIGGGGGDGGLALPLRGEDAGMVYLYGTLKGKAGLHGGASINFGRSNYLGSVDLFDFDTTFKGNSSGIEGDHIIGASISASEYDKYGNILLSIDIGVGPSVGGSVNVGAITYATRLFRIW</sequence>